<feature type="binding site" evidence="7 9">
    <location>
        <position position="111"/>
    </location>
    <ligand>
        <name>substrate</name>
    </ligand>
</feature>
<dbReference type="SUPFAM" id="SSF52304">
    <property type="entry name" value="Type II 3-dehydroquinate dehydratase"/>
    <property type="match status" value="1"/>
</dbReference>
<gene>
    <name evidence="7" type="primary">aroQ</name>
    <name evidence="11" type="ORF">B0W44_13235</name>
</gene>
<feature type="active site" description="Proton donor" evidence="7 8">
    <location>
        <position position="100"/>
    </location>
</feature>
<dbReference type="KEGG" id="ntr:B0W44_13235"/>
<feature type="binding site" evidence="7 9">
    <location>
        <position position="87"/>
    </location>
    <ligand>
        <name>substrate</name>
    </ligand>
</feature>
<feature type="binding site" evidence="7 9">
    <location>
        <begin position="101"/>
        <end position="102"/>
    </location>
    <ligand>
        <name>substrate</name>
    </ligand>
</feature>
<evidence type="ECO:0000256" key="7">
    <source>
        <dbReference type="HAMAP-Rule" id="MF_00169"/>
    </source>
</evidence>
<feature type="site" description="Transition state stabilizer" evidence="7 10">
    <location>
        <position position="18"/>
    </location>
</feature>
<evidence type="ECO:0000256" key="9">
    <source>
        <dbReference type="PIRSR" id="PIRSR001399-2"/>
    </source>
</evidence>
<feature type="binding site" evidence="7 9">
    <location>
        <position position="74"/>
    </location>
    <ligand>
        <name>substrate</name>
    </ligand>
</feature>
<name>A0A1U9K978_9BACL</name>
<keyword evidence="12" id="KW-1185">Reference proteome</keyword>
<evidence type="ECO:0000256" key="10">
    <source>
        <dbReference type="PIRSR" id="PIRSR001399-3"/>
    </source>
</evidence>
<dbReference type="RefSeq" id="WP_169835574.1">
    <property type="nucleotide sequence ID" value="NZ_CP019699.1"/>
</dbReference>
<comment type="subunit">
    <text evidence="4 7">Homododecamer.</text>
</comment>
<reference evidence="11 12" key="1">
    <citation type="journal article" date="2015" name="Int. J. Syst. Evol. Microbiol.">
        <title>Novibacillus thermophilus gen. nov., sp. nov., a Gram-staining-negative and moderately thermophilic member of the family Thermoactinomycetaceae.</title>
        <authorList>
            <person name="Yang G."/>
            <person name="Chen J."/>
            <person name="Zhou S."/>
        </authorList>
    </citation>
    <scope>NUCLEOTIDE SEQUENCE [LARGE SCALE GENOMIC DNA]</scope>
    <source>
        <strain evidence="11 12">SG-1</strain>
    </source>
</reference>
<dbReference type="GO" id="GO:0009073">
    <property type="term" value="P:aromatic amino acid family biosynthetic process"/>
    <property type="evidence" value="ECO:0007669"/>
    <property type="project" value="UniProtKB-KW"/>
</dbReference>
<dbReference type="PANTHER" id="PTHR21272:SF3">
    <property type="entry name" value="CATABOLIC 3-DEHYDROQUINASE"/>
    <property type="match status" value="1"/>
</dbReference>
<accession>A0A1U9K978</accession>
<organism evidence="11 12">
    <name type="scientific">Novibacillus thermophilus</name>
    <dbReference type="NCBI Taxonomy" id="1471761"/>
    <lineage>
        <taxon>Bacteria</taxon>
        <taxon>Bacillati</taxon>
        <taxon>Bacillota</taxon>
        <taxon>Bacilli</taxon>
        <taxon>Bacillales</taxon>
        <taxon>Thermoactinomycetaceae</taxon>
        <taxon>Novibacillus</taxon>
    </lineage>
</organism>
<evidence type="ECO:0000256" key="4">
    <source>
        <dbReference type="ARBA" id="ARBA00011193"/>
    </source>
</evidence>
<dbReference type="PANTHER" id="PTHR21272">
    <property type="entry name" value="CATABOLIC 3-DEHYDROQUINASE"/>
    <property type="match status" value="1"/>
</dbReference>
<comment type="similarity">
    <text evidence="3 7">Belongs to the type-II 3-dehydroquinase family.</text>
</comment>
<dbReference type="CDD" id="cd00466">
    <property type="entry name" value="DHQase_II"/>
    <property type="match status" value="1"/>
</dbReference>
<comment type="pathway">
    <text evidence="2 7">Metabolic intermediate biosynthesis; chorismate biosynthesis; chorismate from D-erythrose 4-phosphate and phosphoenolpyruvate: step 3/7.</text>
</comment>
<keyword evidence="6 7" id="KW-0456">Lyase</keyword>
<dbReference type="AlphaFoldDB" id="A0A1U9K978"/>
<dbReference type="InterPro" id="IPR001874">
    <property type="entry name" value="DHquinase_II"/>
</dbReference>
<dbReference type="Pfam" id="PF01220">
    <property type="entry name" value="DHquinase_II"/>
    <property type="match status" value="1"/>
</dbReference>
<dbReference type="InterPro" id="IPR036441">
    <property type="entry name" value="DHquinase_II_sf"/>
</dbReference>
<dbReference type="EC" id="4.2.1.10" evidence="5 7"/>
<proteinExistence type="inferred from homology"/>
<feature type="active site" description="Proton acceptor" evidence="7 8">
    <location>
        <position position="23"/>
    </location>
</feature>
<dbReference type="NCBIfam" id="NF003805">
    <property type="entry name" value="PRK05395.1-2"/>
    <property type="match status" value="1"/>
</dbReference>
<dbReference type="GO" id="GO:0019631">
    <property type="term" value="P:quinate catabolic process"/>
    <property type="evidence" value="ECO:0007669"/>
    <property type="project" value="TreeGrafter"/>
</dbReference>
<dbReference type="GO" id="GO:0008652">
    <property type="term" value="P:amino acid biosynthetic process"/>
    <property type="evidence" value="ECO:0007669"/>
    <property type="project" value="UniProtKB-KW"/>
</dbReference>
<dbReference type="NCBIfam" id="NF003807">
    <property type="entry name" value="PRK05395.1-4"/>
    <property type="match status" value="1"/>
</dbReference>
<evidence type="ECO:0000256" key="2">
    <source>
        <dbReference type="ARBA" id="ARBA00004902"/>
    </source>
</evidence>
<dbReference type="STRING" id="1471761.B0W44_13235"/>
<dbReference type="PIRSF" id="PIRSF001399">
    <property type="entry name" value="DHquinase_II"/>
    <property type="match status" value="1"/>
</dbReference>
<dbReference type="GO" id="GO:0003855">
    <property type="term" value="F:3-dehydroquinate dehydratase activity"/>
    <property type="evidence" value="ECO:0007669"/>
    <property type="project" value="UniProtKB-UniRule"/>
</dbReference>
<dbReference type="UniPathway" id="UPA00053">
    <property type="reaction ID" value="UER00086"/>
</dbReference>
<evidence type="ECO:0000256" key="3">
    <source>
        <dbReference type="ARBA" id="ARBA00011037"/>
    </source>
</evidence>
<sequence>MIEVLVLHGPNLNMLGKREPGIYGRMTLEEMNARLKEVGKMWGLKVHAFQSNSEGEIVEYIHQADERYDYILLNAGAYTHYSYAIHDALRAVDVPAIEIHLSNIHAREPFRRMSVLAPAVIGQIAGFGYDSYELGLYAIKKAVERKVNAR</sequence>
<comment type="function">
    <text evidence="7">Catalyzes a trans-dehydration via an enolate intermediate.</text>
</comment>
<evidence type="ECO:0000256" key="1">
    <source>
        <dbReference type="ARBA" id="ARBA00001864"/>
    </source>
</evidence>
<protein>
    <recommendedName>
        <fullName evidence="5 7">3-dehydroquinate dehydratase</fullName>
        <shortName evidence="7">3-dehydroquinase</shortName>
        <ecNumber evidence="5 7">4.2.1.10</ecNumber>
    </recommendedName>
    <alternativeName>
        <fullName evidence="7">Type II DHQase</fullName>
    </alternativeName>
</protein>
<comment type="catalytic activity">
    <reaction evidence="1 7">
        <text>3-dehydroquinate = 3-dehydroshikimate + H2O</text>
        <dbReference type="Rhea" id="RHEA:21096"/>
        <dbReference type="ChEBI" id="CHEBI:15377"/>
        <dbReference type="ChEBI" id="CHEBI:16630"/>
        <dbReference type="ChEBI" id="CHEBI:32364"/>
        <dbReference type="EC" id="4.2.1.10"/>
    </reaction>
</comment>
<dbReference type="PROSITE" id="PS01029">
    <property type="entry name" value="DEHYDROQUINASE_II"/>
    <property type="match status" value="1"/>
</dbReference>
<dbReference type="NCBIfam" id="TIGR01088">
    <property type="entry name" value="aroQ"/>
    <property type="match status" value="1"/>
</dbReference>
<evidence type="ECO:0000313" key="12">
    <source>
        <dbReference type="Proteomes" id="UP000188603"/>
    </source>
</evidence>
<dbReference type="InterPro" id="IPR018509">
    <property type="entry name" value="DHquinase_II_CS"/>
</dbReference>
<evidence type="ECO:0000313" key="11">
    <source>
        <dbReference type="EMBL" id="AQS56580.1"/>
    </source>
</evidence>
<dbReference type="NCBIfam" id="NF003806">
    <property type="entry name" value="PRK05395.1-3"/>
    <property type="match status" value="1"/>
</dbReference>
<dbReference type="Gene3D" id="3.40.50.9100">
    <property type="entry name" value="Dehydroquinase, class II"/>
    <property type="match status" value="1"/>
</dbReference>
<dbReference type="HAMAP" id="MF_00169">
    <property type="entry name" value="AroQ"/>
    <property type="match status" value="1"/>
</dbReference>
<keyword evidence="7" id="KW-0028">Amino-acid biosynthesis</keyword>
<evidence type="ECO:0000256" key="5">
    <source>
        <dbReference type="ARBA" id="ARBA00012060"/>
    </source>
</evidence>
<evidence type="ECO:0000256" key="6">
    <source>
        <dbReference type="ARBA" id="ARBA00023239"/>
    </source>
</evidence>
<dbReference type="EMBL" id="CP019699">
    <property type="protein sequence ID" value="AQS56580.1"/>
    <property type="molecule type" value="Genomic_DNA"/>
</dbReference>
<dbReference type="GO" id="GO:0009423">
    <property type="term" value="P:chorismate biosynthetic process"/>
    <property type="evidence" value="ECO:0007669"/>
    <property type="project" value="UniProtKB-UniRule"/>
</dbReference>
<dbReference type="Proteomes" id="UP000188603">
    <property type="component" value="Chromosome"/>
</dbReference>
<keyword evidence="7" id="KW-0057">Aromatic amino acid biosynthesis</keyword>
<feature type="binding site" evidence="7 9">
    <location>
        <position position="80"/>
    </location>
    <ligand>
        <name>substrate</name>
    </ligand>
</feature>
<evidence type="ECO:0000256" key="8">
    <source>
        <dbReference type="PIRSR" id="PIRSR001399-1"/>
    </source>
</evidence>